<evidence type="ECO:0000256" key="2">
    <source>
        <dbReference type="SAM" id="MobiDB-lite"/>
    </source>
</evidence>
<accession>A0ABV2NG78</accession>
<dbReference type="Proteomes" id="UP001549119">
    <property type="component" value="Unassembled WGS sequence"/>
</dbReference>
<gene>
    <name evidence="3" type="ORF">ABIC20_002780</name>
</gene>
<dbReference type="EMBL" id="JBEPNW010000002">
    <property type="protein sequence ID" value="MET3865471.1"/>
    <property type="molecule type" value="Genomic_DNA"/>
</dbReference>
<feature type="coiled-coil region" evidence="1">
    <location>
        <begin position="21"/>
        <end position="55"/>
    </location>
</feature>
<keyword evidence="1" id="KW-0175">Coiled coil</keyword>
<dbReference type="InterPro" id="IPR023346">
    <property type="entry name" value="Lysozyme-like_dom_sf"/>
</dbReference>
<dbReference type="SUPFAM" id="SSF53955">
    <property type="entry name" value="Lysozyme-like"/>
    <property type="match status" value="1"/>
</dbReference>
<protein>
    <submittedName>
        <fullName evidence="3">Muramidase (Phage lysozyme)/ABC-type transporter Mla subunit MlaD</fullName>
    </submittedName>
</protein>
<evidence type="ECO:0000256" key="1">
    <source>
        <dbReference type="SAM" id="Coils"/>
    </source>
</evidence>
<keyword evidence="4" id="KW-1185">Reference proteome</keyword>
<evidence type="ECO:0000313" key="3">
    <source>
        <dbReference type="EMBL" id="MET3865471.1"/>
    </source>
</evidence>
<reference evidence="3 4" key="1">
    <citation type="submission" date="2024-06" db="EMBL/GenBank/DDBJ databases">
        <title>Genomics of switchgrass bacterial isolates.</title>
        <authorList>
            <person name="Shade A."/>
        </authorList>
    </citation>
    <scope>NUCLEOTIDE SEQUENCE [LARGE SCALE GENOMIC DNA]</scope>
    <source>
        <strain evidence="3 4">PvP084</strain>
    </source>
</reference>
<feature type="region of interest" description="Disordered" evidence="2">
    <location>
        <begin position="429"/>
        <end position="449"/>
    </location>
</feature>
<name>A0ABV2NG78_9HYPH</name>
<organism evidence="3 4">
    <name type="scientific">Methylobacterium radiotolerans</name>
    <dbReference type="NCBI Taxonomy" id="31998"/>
    <lineage>
        <taxon>Bacteria</taxon>
        <taxon>Pseudomonadati</taxon>
        <taxon>Pseudomonadota</taxon>
        <taxon>Alphaproteobacteria</taxon>
        <taxon>Hyphomicrobiales</taxon>
        <taxon>Methylobacteriaceae</taxon>
        <taxon>Methylobacterium</taxon>
    </lineage>
</organism>
<dbReference type="RefSeq" id="WP_209650867.1">
    <property type="nucleotide sequence ID" value="NZ_JBEPNV010000001.1"/>
</dbReference>
<sequence length="737" mass="79605">MDDWLKSFSVALGFQVDTGSLNTAKKSIADYEAAVKAAEKRIEDARWAGAKTEEEIAKLTRDTNLKEAKEALANAQAIDKAEKEAAQKREQRHKDFMSSMSKLALAATAMATAISYAANRVAQSFDHLGFVSQRTGASVQALNSLGYAFKQVGGSSEQAISAVESFTKALRENSGVKGFVAGLGVDMTKDKTDQLLDTVRILQGHGYDAGSREAALAGISEENYALLTKYIDQIDRYRAEYNKLTTSLGVDTKQSTDASMAFQRSLTRLQATASALGDKLMVSLAPALKAIVDRFQDWIAANPEKVERVMNDISKALVWVAEKIGAMIESITGSDGDEFVKRWDDIVTRTERFAGAVERSVLAIERLLKMTGLLNREAVPGMGSLVTGYRDWVHRTFGNEAGTPGVVVTPGAKPGPVEDKRTWYERYAPTILGGKPDPNAPADSRGGLRARAARALRGDQSGGVAANPGAYKDVLDHIARSEGTAKAPGGGYNTSLGYGRYLPGGQEQTLTTKTLNEILALGNYMRRQPGNPNSSAMGRYQIVGDTLRDQMRKLGLKGTDLFDEKMQDRIGANLARQRGASSVGLRQEWASLVGANNRIAVELMQKVDPKASTMPLERQPSPGAVERAAQSSIHVTSPKIEVQGGSSSVAPVINVPGLPRMMQMPNFDVKDYMQPAPSAAYSITNNGGNTSKAVHQTFNTNTTIHEARNVREAGRMMESTFGRMHNLALENAQSATV</sequence>
<dbReference type="Gene3D" id="1.10.530.10">
    <property type="match status" value="1"/>
</dbReference>
<evidence type="ECO:0000313" key="4">
    <source>
        <dbReference type="Proteomes" id="UP001549119"/>
    </source>
</evidence>
<proteinExistence type="predicted"/>
<comment type="caution">
    <text evidence="3">The sequence shown here is derived from an EMBL/GenBank/DDBJ whole genome shotgun (WGS) entry which is preliminary data.</text>
</comment>